<dbReference type="GO" id="GO:0006629">
    <property type="term" value="P:lipid metabolic process"/>
    <property type="evidence" value="ECO:0007669"/>
    <property type="project" value="InterPro"/>
</dbReference>
<accession>A0A1F6V7S2</accession>
<evidence type="ECO:0000313" key="2">
    <source>
        <dbReference type="Proteomes" id="UP000177370"/>
    </source>
</evidence>
<dbReference type="Pfam" id="PF02450">
    <property type="entry name" value="LCAT"/>
    <property type="match status" value="1"/>
</dbReference>
<evidence type="ECO:0000313" key="1">
    <source>
        <dbReference type="EMBL" id="OGI65645.1"/>
    </source>
</evidence>
<protein>
    <recommendedName>
        <fullName evidence="3">Right handed beta helix domain-containing protein</fullName>
    </recommendedName>
</protein>
<dbReference type="EMBL" id="MFTP01000015">
    <property type="protein sequence ID" value="OGI65645.1"/>
    <property type="molecule type" value="Genomic_DNA"/>
</dbReference>
<name>A0A1F6V7S2_9BACT</name>
<proteinExistence type="predicted"/>
<sequence length="1103" mass="121805">MEIFMALLKNALKLGVVIFVVALFWNAHSIHATVYTGPTGIIYSDFNDGGLAPGGFKDIFVDCSVNNSDVNINSIKDGIIFGGAHSCDARYDNFWMQDNMAVNGNNRDEQIADGHYCIYVHGGDSTICTHGEFDIIGGALRQLPDIISGNITSDTTWTLANSPYVVDHVIINSGVTLTIDPGVIVKFLNTPSDLNVFGTLNAGGTEENKIYFTSFFDDSAGGDTNDDGDVTTGAPGDWRYILFHAGSTGNFTHSIVRYGGSVPFSSSAPSVGIFNSQSSISISDSIISDNNFYGIYQDGGTLNVTRTEIKNHIEGISTTGGIHNIIITESFIYNNRDYGIYNGNTTTVLNAENNFWGNPTGPFHTTQNSNGLGDRVSNNVSFIPWAGVYPVPPPCSTDCFSNVLFLPGLMGSRLYEQKNSIEKELWVSRDDPDHADLSLNEDGKSINEIYTKDDTQKLDGDGDETGIIDDVYSANIYQSFISDLKKWKDDEKIIEDYAFIPYDWRLSLQDIITNGATDNDNLSYDRIQDFSESFILKKLEELQTSSRTGKVTIIAHSNGGLVAKALMQKLKDTNNPLYGKIDKIIFVAVPQVGTPDATVALLHGTELGHGFIMDKDRSRQLAENMSTVYNLLPSAGYFTTVDPAFAVDKIASFQDIPFFGPQISRYGVYVSNETELKNYVLGTDGRVKPTFSDTIHPNIGNSTLYVQAENVHQILDSWQPSPNTKVIQVAGWGEETIAGLDYTSIKDVTEHISYKPRFVVDGDGTVVVPSALWMSNTNQNVERWWVNLDAFNGNDVFREQHRNILEIPNLRNFIKSKINESTFNDTDNIVLDSNSNLQSNKTRLHFTLHSPLTLGVEMGGKYTGQDPVTGEIREEIPSVTYRQIGEVKFISAPNDIGYTVKLQGYAQGYFSLDMDKQEGNNITEFTSFEGIPSSTSTEVTMDVVPNQSISNTVLKVNTDGNETIDFDLPAKLNGVVTMPKYIFPGFLQPINDTAHQVDQNKSVFKAGSTVPVKFQLKNLDSTITQTTSAPIWLNPERGNQMNALVDEPIYTILGTSGNTFKWDPIAQQYIYNWSTKGLKSGYWYNISVELDDGYVYSVTIGLR</sequence>
<comment type="caution">
    <text evidence="1">The sequence shown here is derived from an EMBL/GenBank/DDBJ whole genome shotgun (WGS) entry which is preliminary data.</text>
</comment>
<dbReference type="SUPFAM" id="SSF53474">
    <property type="entry name" value="alpha/beta-Hydrolases"/>
    <property type="match status" value="1"/>
</dbReference>
<organism evidence="1 2">
    <name type="scientific">Candidatus Nomurabacteria bacterium RIFCSPHIGHO2_01_FULL_40_24b</name>
    <dbReference type="NCBI Taxonomy" id="1801739"/>
    <lineage>
        <taxon>Bacteria</taxon>
        <taxon>Candidatus Nomuraibacteriota</taxon>
    </lineage>
</organism>
<dbReference type="InterPro" id="IPR003386">
    <property type="entry name" value="LACT/PDAT_acylTrfase"/>
</dbReference>
<gene>
    <name evidence="1" type="ORF">A2647_01835</name>
</gene>
<dbReference type="GO" id="GO:0008374">
    <property type="term" value="F:O-acyltransferase activity"/>
    <property type="evidence" value="ECO:0007669"/>
    <property type="project" value="InterPro"/>
</dbReference>
<dbReference type="InterPro" id="IPR029058">
    <property type="entry name" value="AB_hydrolase_fold"/>
</dbReference>
<dbReference type="PANTHER" id="PTHR11440">
    <property type="entry name" value="LECITHIN-CHOLESTEROL ACYLTRANSFERASE-RELATED"/>
    <property type="match status" value="1"/>
</dbReference>
<reference evidence="1 2" key="1">
    <citation type="journal article" date="2016" name="Nat. Commun.">
        <title>Thousands of microbial genomes shed light on interconnected biogeochemical processes in an aquifer system.</title>
        <authorList>
            <person name="Anantharaman K."/>
            <person name="Brown C.T."/>
            <person name="Hug L.A."/>
            <person name="Sharon I."/>
            <person name="Castelle C.J."/>
            <person name="Probst A.J."/>
            <person name="Thomas B.C."/>
            <person name="Singh A."/>
            <person name="Wilkins M.J."/>
            <person name="Karaoz U."/>
            <person name="Brodie E.L."/>
            <person name="Williams K.H."/>
            <person name="Hubbard S.S."/>
            <person name="Banfield J.F."/>
        </authorList>
    </citation>
    <scope>NUCLEOTIDE SEQUENCE [LARGE SCALE GENOMIC DNA]</scope>
</reference>
<dbReference type="Proteomes" id="UP000177370">
    <property type="component" value="Unassembled WGS sequence"/>
</dbReference>
<evidence type="ECO:0008006" key="3">
    <source>
        <dbReference type="Google" id="ProtNLM"/>
    </source>
</evidence>
<dbReference type="Gene3D" id="2.160.20.10">
    <property type="entry name" value="Single-stranded right-handed beta-helix, Pectin lyase-like"/>
    <property type="match status" value="1"/>
</dbReference>
<dbReference type="InterPro" id="IPR012334">
    <property type="entry name" value="Pectin_lyas_fold"/>
</dbReference>
<dbReference type="Gene3D" id="3.40.50.1820">
    <property type="entry name" value="alpha/beta hydrolase"/>
    <property type="match status" value="1"/>
</dbReference>
<dbReference type="AlphaFoldDB" id="A0A1F6V7S2"/>
<dbReference type="NCBIfam" id="NF038114">
    <property type="entry name" value="rightmost"/>
    <property type="match status" value="1"/>
</dbReference>